<dbReference type="Gene3D" id="3.20.20.70">
    <property type="entry name" value="Aldolase class I"/>
    <property type="match status" value="1"/>
</dbReference>
<dbReference type="InterPro" id="IPR011060">
    <property type="entry name" value="RibuloseP-bd_barrel"/>
</dbReference>
<dbReference type="InterPro" id="IPR013785">
    <property type="entry name" value="Aldolase_TIM"/>
</dbReference>
<feature type="binding site" evidence="6 8">
    <location>
        <position position="17"/>
    </location>
    <ligand>
        <name>substrate</name>
    </ligand>
</feature>
<dbReference type="AlphaFoldDB" id="A0AB39V2A6"/>
<comment type="function">
    <text evidence="1 6">Catalyzes the decarboxylation of orotidine 5'-monophosphate (OMP) to uridine 5'-monophosphate (UMP).</text>
</comment>
<comment type="similarity">
    <text evidence="6">Belongs to the OMP decarboxylase family. Type 1 subfamily.</text>
</comment>
<evidence type="ECO:0000256" key="3">
    <source>
        <dbReference type="ARBA" id="ARBA00022793"/>
    </source>
</evidence>
<dbReference type="KEGG" id="lala:AB8B28_08065"/>
<dbReference type="EMBL" id="CP165647">
    <property type="protein sequence ID" value="XDU61605.1"/>
    <property type="molecule type" value="Genomic_DNA"/>
</dbReference>
<evidence type="ECO:0000256" key="6">
    <source>
        <dbReference type="HAMAP-Rule" id="MF_01200"/>
    </source>
</evidence>
<dbReference type="SUPFAM" id="SSF51366">
    <property type="entry name" value="Ribulose-phoshate binding barrel"/>
    <property type="match status" value="1"/>
</dbReference>
<feature type="binding site" evidence="6 8">
    <location>
        <position position="39"/>
    </location>
    <ligand>
        <name>substrate</name>
    </ligand>
</feature>
<dbReference type="GO" id="GO:0005829">
    <property type="term" value="C:cytosol"/>
    <property type="evidence" value="ECO:0007669"/>
    <property type="project" value="TreeGrafter"/>
</dbReference>
<dbReference type="GO" id="GO:0006207">
    <property type="term" value="P:'de novo' pyrimidine nucleobase biosynthetic process"/>
    <property type="evidence" value="ECO:0007669"/>
    <property type="project" value="InterPro"/>
</dbReference>
<feature type="active site" description="Proton donor" evidence="6">
    <location>
        <position position="68"/>
    </location>
</feature>
<dbReference type="InterPro" id="IPR047596">
    <property type="entry name" value="OMPdecase_bac"/>
</dbReference>
<evidence type="ECO:0000256" key="2">
    <source>
        <dbReference type="ARBA" id="ARBA00004861"/>
    </source>
</evidence>
<evidence type="ECO:0000256" key="7">
    <source>
        <dbReference type="PIRSR" id="PIRSR614732-1"/>
    </source>
</evidence>
<dbReference type="GO" id="GO:0004590">
    <property type="term" value="F:orotidine-5'-phosphate decarboxylase activity"/>
    <property type="evidence" value="ECO:0007669"/>
    <property type="project" value="UniProtKB-UniRule"/>
</dbReference>
<reference evidence="10" key="1">
    <citation type="submission" date="2024-07" db="EMBL/GenBank/DDBJ databases">
        <authorList>
            <person name="Li X.-J."/>
            <person name="Wang X."/>
        </authorList>
    </citation>
    <scope>NUCLEOTIDE SEQUENCE</scope>
    <source>
        <strain evidence="10">HSP-536</strain>
    </source>
</reference>
<feature type="active site" description="For OMPdecase activity" evidence="7">
    <location>
        <position position="71"/>
    </location>
</feature>
<protein>
    <recommendedName>
        <fullName evidence="6">Orotidine 5'-phosphate decarboxylase</fullName>
        <ecNumber evidence="6">4.1.1.23</ecNumber>
    </recommendedName>
    <alternativeName>
        <fullName evidence="6">OMP decarboxylase</fullName>
        <shortName evidence="6">OMPDCase</shortName>
        <shortName evidence="6">OMPdecase</shortName>
    </alternativeName>
</protein>
<feature type="active site" description="For OMPdecase activity" evidence="7">
    <location>
        <position position="68"/>
    </location>
</feature>
<dbReference type="RefSeq" id="WP_369715160.1">
    <property type="nucleotide sequence ID" value="NZ_CP165647.1"/>
</dbReference>
<comment type="catalytic activity">
    <reaction evidence="6">
        <text>orotidine 5'-phosphate + H(+) = UMP + CO2</text>
        <dbReference type="Rhea" id="RHEA:11596"/>
        <dbReference type="ChEBI" id="CHEBI:15378"/>
        <dbReference type="ChEBI" id="CHEBI:16526"/>
        <dbReference type="ChEBI" id="CHEBI:57538"/>
        <dbReference type="ChEBI" id="CHEBI:57865"/>
        <dbReference type="EC" id="4.1.1.23"/>
    </reaction>
</comment>
<evidence type="ECO:0000256" key="4">
    <source>
        <dbReference type="ARBA" id="ARBA00022975"/>
    </source>
</evidence>
<dbReference type="GO" id="GO:0044205">
    <property type="term" value="P:'de novo' UMP biosynthetic process"/>
    <property type="evidence" value="ECO:0007669"/>
    <property type="project" value="UniProtKB-UniRule"/>
</dbReference>
<dbReference type="NCBIfam" id="TIGR01740">
    <property type="entry name" value="pyrF"/>
    <property type="match status" value="1"/>
</dbReference>
<accession>A0AB39V2A6</accession>
<evidence type="ECO:0000259" key="9">
    <source>
        <dbReference type="SMART" id="SM00934"/>
    </source>
</evidence>
<dbReference type="HAMAP" id="MF_01200_B">
    <property type="entry name" value="OMPdecase_type1_B"/>
    <property type="match status" value="1"/>
</dbReference>
<dbReference type="InterPro" id="IPR001754">
    <property type="entry name" value="OMPdeCOase_dom"/>
</dbReference>
<keyword evidence="4 6" id="KW-0665">Pyrimidine biosynthesis</keyword>
<organism evidence="10">
    <name type="scientific">Leptotrichia alba</name>
    <dbReference type="NCBI Taxonomy" id="3239304"/>
    <lineage>
        <taxon>Bacteria</taxon>
        <taxon>Fusobacteriati</taxon>
        <taxon>Fusobacteriota</taxon>
        <taxon>Fusobacteriia</taxon>
        <taxon>Fusobacteriales</taxon>
        <taxon>Leptotrichiaceae</taxon>
        <taxon>Leptotrichia</taxon>
    </lineage>
</organism>
<evidence type="ECO:0000313" key="10">
    <source>
        <dbReference type="EMBL" id="XDU61605.1"/>
    </source>
</evidence>
<dbReference type="EC" id="4.1.1.23" evidence="6"/>
<name>A0AB39V2A6_9FUSO</name>
<dbReference type="PANTHER" id="PTHR32119:SF2">
    <property type="entry name" value="OROTIDINE 5'-PHOSPHATE DECARBOXYLASE"/>
    <property type="match status" value="1"/>
</dbReference>
<keyword evidence="3 6" id="KW-0210">Decarboxylase</keyword>
<comment type="subunit">
    <text evidence="6">Homodimer.</text>
</comment>
<keyword evidence="5 6" id="KW-0456">Lyase</keyword>
<feature type="binding site" evidence="6 8">
    <location>
        <position position="222"/>
    </location>
    <ligand>
        <name>substrate</name>
    </ligand>
</feature>
<dbReference type="PANTHER" id="PTHR32119">
    <property type="entry name" value="OROTIDINE 5'-PHOSPHATE DECARBOXYLASE"/>
    <property type="match status" value="1"/>
</dbReference>
<sequence length="247" mass="27572">MARIDEKAKERIFVALDYDNMENAKRLVEELGDNISMYKVGLESYLNTDGKLVDYLHENGKKVFLDLKFHDITNTVKMACANAIKKNVFMFNIHCSNGSKTMKEVAELVKESKSESLLIGVTILTNLGENDIFEMFKSKLKLEEIVLNLATLARNSGMHGIVCSPQEAKDVKEKLGKDFVTVCPGVRPKFTLNADGKSDDDQTRIMTPADAIRQGVDFLVVGRPITKAENPVESARLILEEISEALI</sequence>
<dbReference type="InterPro" id="IPR014732">
    <property type="entry name" value="OMPdecase"/>
</dbReference>
<dbReference type="SMART" id="SM00934">
    <property type="entry name" value="OMPdecase"/>
    <property type="match status" value="1"/>
</dbReference>
<feature type="binding site" evidence="6">
    <location>
        <begin position="66"/>
        <end position="75"/>
    </location>
    <ligand>
        <name>substrate</name>
    </ligand>
</feature>
<feature type="binding site" evidence="6 8">
    <location>
        <position position="125"/>
    </location>
    <ligand>
        <name>substrate</name>
    </ligand>
</feature>
<feature type="binding site" evidence="6 8">
    <location>
        <position position="187"/>
    </location>
    <ligand>
        <name>substrate</name>
    </ligand>
</feature>
<dbReference type="Pfam" id="PF00215">
    <property type="entry name" value="OMPdecase"/>
    <property type="match status" value="1"/>
</dbReference>
<feature type="domain" description="Orotidine 5'-phosphate decarboxylase" evidence="9">
    <location>
        <begin position="11"/>
        <end position="238"/>
    </location>
</feature>
<evidence type="ECO:0000256" key="5">
    <source>
        <dbReference type="ARBA" id="ARBA00023239"/>
    </source>
</evidence>
<gene>
    <name evidence="6 10" type="primary">pyrF</name>
    <name evidence="10" type="ORF">AB8B28_08065</name>
</gene>
<evidence type="ECO:0000256" key="8">
    <source>
        <dbReference type="PIRSR" id="PIRSR614732-2"/>
    </source>
</evidence>
<dbReference type="CDD" id="cd04725">
    <property type="entry name" value="OMP_decarboxylase_like"/>
    <property type="match status" value="1"/>
</dbReference>
<feature type="binding site" evidence="6 8">
    <location>
        <position position="202"/>
    </location>
    <ligand>
        <name>substrate</name>
    </ligand>
</feature>
<feature type="active site" description="For OMPdecase activity" evidence="7">
    <location>
        <position position="66"/>
    </location>
</feature>
<feature type="binding site" evidence="6 8">
    <location>
        <position position="223"/>
    </location>
    <ligand>
        <name>substrate</name>
    </ligand>
</feature>
<proteinExistence type="inferred from homology"/>
<comment type="pathway">
    <text evidence="2 6">Pyrimidine metabolism; UMP biosynthesis via de novo pathway; UMP from orotate: step 2/2.</text>
</comment>
<dbReference type="NCBIfam" id="NF001273">
    <property type="entry name" value="PRK00230.1"/>
    <property type="match status" value="1"/>
</dbReference>
<evidence type="ECO:0000256" key="1">
    <source>
        <dbReference type="ARBA" id="ARBA00002356"/>
    </source>
</evidence>